<evidence type="ECO:0000313" key="1">
    <source>
        <dbReference type="EMBL" id="PZM08850.1"/>
    </source>
</evidence>
<comment type="caution">
    <text evidence="1">The sequence shown here is derived from an EMBL/GenBank/DDBJ whole genome shotgun (WGS) entry which is preliminary data.</text>
</comment>
<dbReference type="OrthoDB" id="8450964at2"/>
<keyword evidence="2" id="KW-1185">Reference proteome</keyword>
<dbReference type="EMBL" id="PCDP01000065">
    <property type="protein sequence ID" value="PZM08850.1"/>
    <property type="molecule type" value="Genomic_DNA"/>
</dbReference>
<name>A0A2W4EBC8_9HYPH</name>
<reference evidence="1 2" key="1">
    <citation type="journal article" date="2018" name="Sci. Rep.">
        <title>Rhizobium tumorigenes sp. nov., a novel plant tumorigenic bacterium isolated from cane gall tumors on thornless blackberry.</title>
        <authorList>
            <person name="Kuzmanovi N."/>
            <person name="Smalla K."/>
            <person name="Gronow S."/>
            <person name="PuBawska J."/>
        </authorList>
    </citation>
    <scope>NUCLEOTIDE SEQUENCE [LARGE SCALE GENOMIC DNA]</scope>
    <source>
        <strain evidence="1 2">CCBAU 85046</strain>
    </source>
</reference>
<dbReference type="AlphaFoldDB" id="A0A2W4EBC8"/>
<evidence type="ECO:0000313" key="2">
    <source>
        <dbReference type="Proteomes" id="UP000248925"/>
    </source>
</evidence>
<dbReference type="Proteomes" id="UP000248925">
    <property type="component" value="Unassembled WGS sequence"/>
</dbReference>
<protein>
    <submittedName>
        <fullName evidence="1">Uncharacterized protein</fullName>
    </submittedName>
</protein>
<sequence length="84" mass="9548">MADDTVKNSRSADERSLQTHFCEHPGCENWGGFGYDVEMGETQWFCGGHKWDDYRLGKSRRTWSKTDASTFNATEIPARAASVR</sequence>
<organism evidence="1 2">
    <name type="scientific">Rhizobium tubonense</name>
    <dbReference type="NCBI Taxonomy" id="484088"/>
    <lineage>
        <taxon>Bacteria</taxon>
        <taxon>Pseudomonadati</taxon>
        <taxon>Pseudomonadota</taxon>
        <taxon>Alphaproteobacteria</taxon>
        <taxon>Hyphomicrobiales</taxon>
        <taxon>Rhizobiaceae</taxon>
        <taxon>Rhizobium/Agrobacterium group</taxon>
        <taxon>Rhizobium</taxon>
    </lineage>
</organism>
<accession>A0A2W4EBC8</accession>
<proteinExistence type="predicted"/>
<dbReference type="RefSeq" id="WP_111163539.1">
    <property type="nucleotide sequence ID" value="NZ_PCDP01000065.1"/>
</dbReference>
<gene>
    <name evidence="1" type="ORF">CPY51_28205</name>
</gene>